<dbReference type="GO" id="GO:0003723">
    <property type="term" value="F:RNA binding"/>
    <property type="evidence" value="ECO:0007669"/>
    <property type="project" value="TreeGrafter"/>
</dbReference>
<protein>
    <recommendedName>
        <fullName evidence="19">tRNA-dihydrouridine(47) synthase [NAD(P)(+)]</fullName>
        <ecNumber evidence="19">1.3.1.-</ecNumber>
    </recommendedName>
    <alternativeName>
        <fullName evidence="19">tRNA-dihydrouridine synthase 3</fullName>
    </alternativeName>
</protein>
<keyword evidence="10" id="KW-0521">NADP</keyword>
<evidence type="ECO:0000256" key="19">
    <source>
        <dbReference type="RuleBase" id="RU291113"/>
    </source>
</evidence>
<evidence type="ECO:0000256" key="6">
    <source>
        <dbReference type="ARBA" id="ARBA00022723"/>
    </source>
</evidence>
<keyword evidence="5 19" id="KW-0819">tRNA processing</keyword>
<comment type="catalytic activity">
    <reaction evidence="14">
        <text>5,6-dihydrouridine(47) in tRNA + NAD(+) = uridine(47) in tRNA + NADH + H(+)</text>
        <dbReference type="Rhea" id="RHEA:53364"/>
        <dbReference type="Rhea" id="RHEA-COMP:13539"/>
        <dbReference type="Rhea" id="RHEA-COMP:13540"/>
        <dbReference type="ChEBI" id="CHEBI:15378"/>
        <dbReference type="ChEBI" id="CHEBI:57540"/>
        <dbReference type="ChEBI" id="CHEBI:57945"/>
        <dbReference type="ChEBI" id="CHEBI:65315"/>
        <dbReference type="ChEBI" id="CHEBI:74443"/>
        <dbReference type="EC" id="1.3.1.89"/>
    </reaction>
    <physiologicalReaction direction="right-to-left" evidence="14">
        <dbReference type="Rhea" id="RHEA:53366"/>
    </physiologicalReaction>
</comment>
<keyword evidence="11 19" id="KW-0560">Oxidoreductase</keyword>
<dbReference type="EMBL" id="PDUG01000004">
    <property type="protein sequence ID" value="PIC35921.1"/>
    <property type="molecule type" value="Genomic_DNA"/>
</dbReference>
<evidence type="ECO:0000256" key="11">
    <source>
        <dbReference type="ARBA" id="ARBA00023002"/>
    </source>
</evidence>
<dbReference type="GO" id="GO:0106414">
    <property type="term" value="F:mRNA dihydrouridine synthase activity"/>
    <property type="evidence" value="ECO:0007669"/>
    <property type="project" value="RHEA"/>
</dbReference>
<evidence type="ECO:0000256" key="7">
    <source>
        <dbReference type="ARBA" id="ARBA00022737"/>
    </source>
</evidence>
<keyword evidence="22" id="KW-1185">Reference proteome</keyword>
<evidence type="ECO:0000256" key="17">
    <source>
        <dbReference type="ARBA" id="ARBA00049513"/>
    </source>
</evidence>
<accession>A0A2G5U985</accession>
<dbReference type="InterPro" id="IPR000571">
    <property type="entry name" value="Znf_CCCH"/>
</dbReference>
<dbReference type="Pfam" id="PF25585">
    <property type="entry name" value="zf-CCCH_DUS3L"/>
    <property type="match status" value="1"/>
</dbReference>
<comment type="cofactor">
    <cofactor evidence="1 19">
        <name>FMN</name>
        <dbReference type="ChEBI" id="CHEBI:58210"/>
    </cofactor>
</comment>
<name>A0A2G5U985_9PELO</name>
<evidence type="ECO:0000256" key="16">
    <source>
        <dbReference type="ARBA" id="ARBA00049447"/>
    </source>
</evidence>
<feature type="domain" description="C3H1-type" evidence="20">
    <location>
        <begin position="111"/>
        <end position="136"/>
    </location>
</feature>
<dbReference type="PROSITE" id="PS50103">
    <property type="entry name" value="ZF_C3H1"/>
    <property type="match status" value="1"/>
</dbReference>
<dbReference type="Pfam" id="PF01207">
    <property type="entry name" value="Dus"/>
    <property type="match status" value="1"/>
</dbReference>
<dbReference type="STRING" id="1611254.A0A2G5U985"/>
<comment type="catalytic activity">
    <reaction evidence="15">
        <text>a 5,6-dihydrouridine in mRNA + NAD(+) = a uridine in mRNA + NADH + H(+)</text>
        <dbReference type="Rhea" id="RHEA:69851"/>
        <dbReference type="Rhea" id="RHEA-COMP:14658"/>
        <dbReference type="Rhea" id="RHEA-COMP:17789"/>
        <dbReference type="ChEBI" id="CHEBI:15378"/>
        <dbReference type="ChEBI" id="CHEBI:57540"/>
        <dbReference type="ChEBI" id="CHEBI:57945"/>
        <dbReference type="ChEBI" id="CHEBI:65315"/>
        <dbReference type="ChEBI" id="CHEBI:74443"/>
    </reaction>
    <physiologicalReaction direction="right-to-left" evidence="15">
        <dbReference type="Rhea" id="RHEA:69853"/>
    </physiologicalReaction>
</comment>
<dbReference type="Proteomes" id="UP000230233">
    <property type="component" value="Chromosome IV"/>
</dbReference>
<evidence type="ECO:0000256" key="15">
    <source>
        <dbReference type="ARBA" id="ARBA00048342"/>
    </source>
</evidence>
<dbReference type="InterPro" id="IPR013785">
    <property type="entry name" value="Aldolase_TIM"/>
</dbReference>
<keyword evidence="7" id="KW-0677">Repeat</keyword>
<reference evidence="22" key="1">
    <citation type="submission" date="2017-10" db="EMBL/GenBank/DDBJ databases">
        <title>Rapid genome shrinkage in a self-fertile nematode reveals novel sperm competition proteins.</title>
        <authorList>
            <person name="Yin D."/>
            <person name="Schwarz E.M."/>
            <person name="Thomas C.G."/>
            <person name="Felde R.L."/>
            <person name="Korf I.F."/>
            <person name="Cutter A.D."/>
            <person name="Schartner C.M."/>
            <person name="Ralston E.J."/>
            <person name="Meyer B.J."/>
            <person name="Haag E.S."/>
        </authorList>
    </citation>
    <scope>NUCLEOTIDE SEQUENCE [LARGE SCALE GENOMIC DNA]</scope>
    <source>
        <strain evidence="22">JU1422</strain>
    </source>
</reference>
<keyword evidence="6 18" id="KW-0479">Metal-binding</keyword>
<dbReference type="GO" id="GO:0006397">
    <property type="term" value="P:mRNA processing"/>
    <property type="evidence" value="ECO:0007669"/>
    <property type="project" value="UniProtKB-KW"/>
</dbReference>
<evidence type="ECO:0000256" key="2">
    <source>
        <dbReference type="ARBA" id="ARBA00022630"/>
    </source>
</evidence>
<dbReference type="PROSITE" id="PS01136">
    <property type="entry name" value="UPF0034"/>
    <property type="match status" value="1"/>
</dbReference>
<dbReference type="PANTHER" id="PTHR45846">
    <property type="entry name" value="TRNA-DIHYDROURIDINE(47) SYNTHASE [NAD(P)(+)]-LIKE"/>
    <property type="match status" value="1"/>
</dbReference>
<evidence type="ECO:0000256" key="8">
    <source>
        <dbReference type="ARBA" id="ARBA00022771"/>
    </source>
</evidence>
<evidence type="ECO:0000256" key="5">
    <source>
        <dbReference type="ARBA" id="ARBA00022694"/>
    </source>
</evidence>
<dbReference type="InterPro" id="IPR018517">
    <property type="entry name" value="tRNA_hU_synthase_CS"/>
</dbReference>
<keyword evidence="9 18" id="KW-0862">Zinc</keyword>
<dbReference type="GO" id="GO:0050660">
    <property type="term" value="F:flavin adenine dinucleotide binding"/>
    <property type="evidence" value="ECO:0007669"/>
    <property type="project" value="UniProtKB-UniRule"/>
</dbReference>
<feature type="zinc finger region" description="C3H1-type" evidence="18">
    <location>
        <begin position="111"/>
        <end position="136"/>
    </location>
</feature>
<evidence type="ECO:0000256" key="10">
    <source>
        <dbReference type="ARBA" id="ARBA00022857"/>
    </source>
</evidence>
<keyword evidence="4" id="KW-0507">mRNA processing</keyword>
<sequence>MVEEIETEIPEELAQDSRDVNVAPIKEEFILPKEDHELPAEVQALPKRERRGMNKTRRKDMKHAETRIRAAAVRLCPSVIQPVACKFGEKCNCEHDISAFLEKKPADIASECPLYDARGTCPFSYACRFGTAHIDENGKQSEKTPEKPYEATTNCHSMKIQVALRKHDYPFEKSQHALDAIKNETIGSMWQEKPKKLDMKKLDRLKYLAPLTTVGNLPFRRLCVDYGADITCGEMALATSILSGAASEYSLLKRHPSEKIFGVQLAGGFADTMAKAAQIVVENFDVDFVDINMGCPIDVVNQKGGGCALPSRPNKLYEVLAATKSVLGDTPMTVKIRTGQKEGILKAPETVEFMKKNPWHCPDLITFHPRSKEQRYTKLANWDYIVPVAEAAAPVPLWVCGDVLSWEDYYERLEKYPNVNGIMIGRGALIKPWIFTEIDERRTWDITATERFDLLKKFTSYGLDHWGSDDAGVERTRRFLLEFLSFQCRYIPVGILERLPQRINDRPPRYQGRNELETLLSSQKADDWIEISKRLLGPTPEGFQFIPKHKASSY</sequence>
<evidence type="ECO:0000256" key="3">
    <source>
        <dbReference type="ARBA" id="ARBA00022643"/>
    </source>
</evidence>
<dbReference type="CDD" id="cd02801">
    <property type="entry name" value="DUS_like_FMN"/>
    <property type="match status" value="1"/>
</dbReference>
<evidence type="ECO:0000256" key="4">
    <source>
        <dbReference type="ARBA" id="ARBA00022664"/>
    </source>
</evidence>
<evidence type="ECO:0000256" key="12">
    <source>
        <dbReference type="ARBA" id="ARBA00023027"/>
    </source>
</evidence>
<dbReference type="EC" id="1.3.1.-" evidence="19"/>
<evidence type="ECO:0000256" key="9">
    <source>
        <dbReference type="ARBA" id="ARBA00022833"/>
    </source>
</evidence>
<dbReference type="InterPro" id="IPR035587">
    <property type="entry name" value="DUS-like_FMN-bd"/>
</dbReference>
<dbReference type="SUPFAM" id="SSF51395">
    <property type="entry name" value="FMN-linked oxidoreductases"/>
    <property type="match status" value="1"/>
</dbReference>
<keyword evidence="8 18" id="KW-0863">Zinc-finger</keyword>
<comment type="caution">
    <text evidence="21">The sequence shown here is derived from an EMBL/GenBank/DDBJ whole genome shotgun (WGS) entry which is preliminary data.</text>
</comment>
<comment type="similarity">
    <text evidence="19">Belongs to the dus family. Dus3 subfamily.</text>
</comment>
<evidence type="ECO:0000256" key="13">
    <source>
        <dbReference type="ARBA" id="ARBA00045365"/>
    </source>
</evidence>
<comment type="catalytic activity">
    <reaction evidence="16">
        <text>a 5,6-dihydrouridine in mRNA + NADP(+) = a uridine in mRNA + NADPH + H(+)</text>
        <dbReference type="Rhea" id="RHEA:69855"/>
        <dbReference type="Rhea" id="RHEA-COMP:14658"/>
        <dbReference type="Rhea" id="RHEA-COMP:17789"/>
        <dbReference type="ChEBI" id="CHEBI:15378"/>
        <dbReference type="ChEBI" id="CHEBI:57783"/>
        <dbReference type="ChEBI" id="CHEBI:58349"/>
        <dbReference type="ChEBI" id="CHEBI:65315"/>
        <dbReference type="ChEBI" id="CHEBI:74443"/>
    </reaction>
    <physiologicalReaction direction="right-to-left" evidence="16">
        <dbReference type="Rhea" id="RHEA:69857"/>
    </physiologicalReaction>
</comment>
<evidence type="ECO:0000256" key="1">
    <source>
        <dbReference type="ARBA" id="ARBA00001917"/>
    </source>
</evidence>
<dbReference type="GO" id="GO:0102265">
    <property type="term" value="F:tRNA-dihydrouridine47 synthase activity"/>
    <property type="evidence" value="ECO:0007669"/>
    <property type="project" value="UniProtKB-EC"/>
</dbReference>
<proteinExistence type="inferred from homology"/>
<comment type="function">
    <text evidence="13">Catalyzes the synthesis of dihydrouridine, a modified base, in various RNAs, such as tRNAs, mRNAs and some long non-coding RNAs (lncRNAs). Mainly modifies the uridine in position 47 (U47) in the D-loop of most cytoplasmic tRNAs. Also able to mediate the formation of dihydrouridine in some mRNAs, thereby regulating their translation.</text>
</comment>
<dbReference type="Gene3D" id="3.20.20.70">
    <property type="entry name" value="Aldolase class I"/>
    <property type="match status" value="1"/>
</dbReference>
<evidence type="ECO:0000313" key="21">
    <source>
        <dbReference type="EMBL" id="PIC35921.1"/>
    </source>
</evidence>
<dbReference type="AlphaFoldDB" id="A0A2G5U985"/>
<keyword evidence="12" id="KW-0520">NAD</keyword>
<keyword evidence="3 19" id="KW-0288">FMN</keyword>
<dbReference type="FunFam" id="3.20.20.70:FF:000067">
    <property type="entry name" value="tRNA-dihydrouridine(47) synthase [NAD(P)(+)]"/>
    <property type="match status" value="1"/>
</dbReference>
<evidence type="ECO:0000259" key="20">
    <source>
        <dbReference type="PROSITE" id="PS50103"/>
    </source>
</evidence>
<gene>
    <name evidence="21" type="primary">Cni-Y37E11B.5</name>
    <name evidence="21" type="synonym">Cnig_chr_IV.g15112</name>
    <name evidence="21" type="ORF">B9Z55_015112</name>
</gene>
<organism evidence="21 22">
    <name type="scientific">Caenorhabditis nigoni</name>
    <dbReference type="NCBI Taxonomy" id="1611254"/>
    <lineage>
        <taxon>Eukaryota</taxon>
        <taxon>Metazoa</taxon>
        <taxon>Ecdysozoa</taxon>
        <taxon>Nematoda</taxon>
        <taxon>Chromadorea</taxon>
        <taxon>Rhabditida</taxon>
        <taxon>Rhabditina</taxon>
        <taxon>Rhabditomorpha</taxon>
        <taxon>Rhabditoidea</taxon>
        <taxon>Rhabditidae</taxon>
        <taxon>Peloderinae</taxon>
        <taxon>Caenorhabditis</taxon>
    </lineage>
</organism>
<keyword evidence="2 19" id="KW-0285">Flavoprotein</keyword>
<dbReference type="OrthoDB" id="259935at2759"/>
<evidence type="ECO:0000256" key="18">
    <source>
        <dbReference type="PROSITE-ProRule" id="PRU00723"/>
    </source>
</evidence>
<evidence type="ECO:0000313" key="22">
    <source>
        <dbReference type="Proteomes" id="UP000230233"/>
    </source>
</evidence>
<evidence type="ECO:0000256" key="14">
    <source>
        <dbReference type="ARBA" id="ARBA00048266"/>
    </source>
</evidence>
<comment type="catalytic activity">
    <reaction evidence="17">
        <text>5,6-dihydrouridine(47) in tRNA + NADP(+) = uridine(47) in tRNA + NADPH + H(+)</text>
        <dbReference type="Rhea" id="RHEA:53360"/>
        <dbReference type="Rhea" id="RHEA-COMP:13539"/>
        <dbReference type="Rhea" id="RHEA-COMP:13540"/>
        <dbReference type="ChEBI" id="CHEBI:15378"/>
        <dbReference type="ChEBI" id="CHEBI:57783"/>
        <dbReference type="ChEBI" id="CHEBI:58349"/>
        <dbReference type="ChEBI" id="CHEBI:65315"/>
        <dbReference type="ChEBI" id="CHEBI:74443"/>
        <dbReference type="EC" id="1.3.1.89"/>
    </reaction>
    <physiologicalReaction direction="right-to-left" evidence="17">
        <dbReference type="Rhea" id="RHEA:53362"/>
    </physiologicalReaction>
</comment>
<dbReference type="GO" id="GO:0008270">
    <property type="term" value="F:zinc ion binding"/>
    <property type="evidence" value="ECO:0007669"/>
    <property type="project" value="UniProtKB-KW"/>
</dbReference>
<dbReference type="PANTHER" id="PTHR45846:SF1">
    <property type="entry name" value="TRNA-DIHYDROURIDINE(47) SYNTHASE [NAD(P)(+)]-LIKE"/>
    <property type="match status" value="1"/>
</dbReference>